<dbReference type="STRING" id="313594.PI23P_05427"/>
<dbReference type="Gene3D" id="3.20.20.370">
    <property type="entry name" value="Glycoside hydrolase/deacetylase"/>
    <property type="match status" value="1"/>
</dbReference>
<keyword evidence="1" id="KW-0479">Metal-binding</keyword>
<keyword evidence="5" id="KW-1185">Reference proteome</keyword>
<feature type="domain" description="NodB homology" evidence="3">
    <location>
        <begin position="16"/>
        <end position="205"/>
    </location>
</feature>
<gene>
    <name evidence="4" type="ORF">PI23P_05427</name>
</gene>
<keyword evidence="2" id="KW-0378">Hydrolase</keyword>
<dbReference type="HOGENOM" id="CLU_021264_0_3_10"/>
<evidence type="ECO:0000256" key="2">
    <source>
        <dbReference type="ARBA" id="ARBA00022801"/>
    </source>
</evidence>
<dbReference type="InterPro" id="IPR050248">
    <property type="entry name" value="Polysacc_deacetylase_ArnD"/>
</dbReference>
<dbReference type="eggNOG" id="COG0726">
    <property type="taxonomic scope" value="Bacteria"/>
</dbReference>
<reference evidence="4 5" key="1">
    <citation type="submission" date="2006-02" db="EMBL/GenBank/DDBJ databases">
        <authorList>
            <person name="Murray A."/>
            <person name="Staley J."/>
            <person name="Ferriera S."/>
            <person name="Johnson J."/>
            <person name="Kravitz S."/>
            <person name="Halpern A."/>
            <person name="Remington K."/>
            <person name="Beeson K."/>
            <person name="Tran B."/>
            <person name="Rogers Y.-H."/>
            <person name="Friedman R."/>
            <person name="Venter J.C."/>
        </authorList>
    </citation>
    <scope>NUCLEOTIDE SEQUENCE [LARGE SCALE GENOMIC DNA]</scope>
    <source>
        <strain evidence="4 5">23-P</strain>
    </source>
</reference>
<dbReference type="OrthoDB" id="9812065at2"/>
<organism evidence="4 5">
    <name type="scientific">Polaribacter irgensii 23-P</name>
    <dbReference type="NCBI Taxonomy" id="313594"/>
    <lineage>
        <taxon>Bacteria</taxon>
        <taxon>Pseudomonadati</taxon>
        <taxon>Bacteroidota</taxon>
        <taxon>Flavobacteriia</taxon>
        <taxon>Flavobacteriales</taxon>
        <taxon>Flavobacteriaceae</taxon>
    </lineage>
</organism>
<proteinExistence type="predicted"/>
<evidence type="ECO:0000256" key="1">
    <source>
        <dbReference type="ARBA" id="ARBA00022723"/>
    </source>
</evidence>
<evidence type="ECO:0000313" key="5">
    <source>
        <dbReference type="Proteomes" id="UP000003053"/>
    </source>
</evidence>
<dbReference type="PANTHER" id="PTHR10587:SF133">
    <property type="entry name" value="CHITIN DEACETYLASE 1-RELATED"/>
    <property type="match status" value="1"/>
</dbReference>
<comment type="caution">
    <text evidence="4">The sequence shown here is derived from an EMBL/GenBank/DDBJ whole genome shotgun (WGS) entry which is preliminary data.</text>
</comment>
<sequence>MRLLSRYVWRFSSSKKEIYLTFDDGPTEEITDFVLKELHKYDAKATFFCLGKNIQAHPEIFKKIKNNGHRVGNHTQQHLNGWKTNKEDYLENILKCEQIIDTSEGHHKTGSTRQEQKLFRPPYGKIKKSQTTALLKKDYKIVLWDVLSADFDKNISKEKCLKNVLENVQNGSIVVFHDSIKARAKVQFTLPIVLAELTSQGYIFKAI</sequence>
<dbReference type="EMBL" id="AAOG01000001">
    <property type="protein sequence ID" value="EAR13913.1"/>
    <property type="molecule type" value="Genomic_DNA"/>
</dbReference>
<dbReference type="Proteomes" id="UP000003053">
    <property type="component" value="Unassembled WGS sequence"/>
</dbReference>
<dbReference type="GO" id="GO:0016020">
    <property type="term" value="C:membrane"/>
    <property type="evidence" value="ECO:0007669"/>
    <property type="project" value="TreeGrafter"/>
</dbReference>
<dbReference type="PROSITE" id="PS51677">
    <property type="entry name" value="NODB"/>
    <property type="match status" value="1"/>
</dbReference>
<dbReference type="PANTHER" id="PTHR10587">
    <property type="entry name" value="GLYCOSYL TRANSFERASE-RELATED"/>
    <property type="match status" value="1"/>
</dbReference>
<evidence type="ECO:0000313" key="4">
    <source>
        <dbReference type="EMBL" id="EAR13913.1"/>
    </source>
</evidence>
<dbReference type="AlphaFoldDB" id="A4BY72"/>
<evidence type="ECO:0000259" key="3">
    <source>
        <dbReference type="PROSITE" id="PS51677"/>
    </source>
</evidence>
<dbReference type="CDD" id="cd10917">
    <property type="entry name" value="CE4_NodB_like_6s_7s"/>
    <property type="match status" value="1"/>
</dbReference>
<accession>A4BY72</accession>
<dbReference type="Pfam" id="PF01522">
    <property type="entry name" value="Polysacc_deac_1"/>
    <property type="match status" value="1"/>
</dbReference>
<dbReference type="RefSeq" id="WP_004569711.1">
    <property type="nucleotide sequence ID" value="NZ_CH724148.1"/>
</dbReference>
<dbReference type="GO" id="GO:0005975">
    <property type="term" value="P:carbohydrate metabolic process"/>
    <property type="evidence" value="ECO:0007669"/>
    <property type="project" value="InterPro"/>
</dbReference>
<dbReference type="GO" id="GO:0046872">
    <property type="term" value="F:metal ion binding"/>
    <property type="evidence" value="ECO:0007669"/>
    <property type="project" value="UniProtKB-KW"/>
</dbReference>
<dbReference type="GO" id="GO:0016810">
    <property type="term" value="F:hydrolase activity, acting on carbon-nitrogen (but not peptide) bonds"/>
    <property type="evidence" value="ECO:0007669"/>
    <property type="project" value="InterPro"/>
</dbReference>
<dbReference type="InterPro" id="IPR002509">
    <property type="entry name" value="NODB_dom"/>
</dbReference>
<name>A4BY72_9FLAO</name>
<dbReference type="InterPro" id="IPR011330">
    <property type="entry name" value="Glyco_hydro/deAcase_b/a-brl"/>
</dbReference>
<protein>
    <submittedName>
        <fullName evidence="4">Polysaccharide deacetylase</fullName>
    </submittedName>
</protein>
<dbReference type="SUPFAM" id="SSF88713">
    <property type="entry name" value="Glycoside hydrolase/deacetylase"/>
    <property type="match status" value="1"/>
</dbReference>